<keyword evidence="1" id="KW-0808">Transferase</keyword>
<proteinExistence type="predicted"/>
<evidence type="ECO:0000313" key="1">
    <source>
        <dbReference type="EMBL" id="SBT65886.1"/>
    </source>
</evidence>
<dbReference type="EMBL" id="FLRH01000003">
    <property type="protein sequence ID" value="SBT65886.1"/>
    <property type="molecule type" value="Genomic_DNA"/>
</dbReference>
<dbReference type="PANTHER" id="PTHR32379:SF1">
    <property type="entry name" value="GUANIDINOACETATE N-METHYLTRANSFERASE"/>
    <property type="match status" value="1"/>
</dbReference>
<keyword evidence="2" id="KW-1185">Reference proteome</keyword>
<gene>
    <name evidence="1" type="ORF">GA0070622_2900</name>
</gene>
<dbReference type="GO" id="GO:0006601">
    <property type="term" value="P:creatine biosynthetic process"/>
    <property type="evidence" value="ECO:0007669"/>
    <property type="project" value="TreeGrafter"/>
</dbReference>
<dbReference type="InterPro" id="IPR051038">
    <property type="entry name" value="RMT2/GAMT_Mtase"/>
</dbReference>
<dbReference type="STRING" id="946078.GA0070622_2900"/>
<dbReference type="SUPFAM" id="SSF53335">
    <property type="entry name" value="S-adenosyl-L-methionine-dependent methyltransferases"/>
    <property type="match status" value="1"/>
</dbReference>
<accession>A0A1A9BA00</accession>
<sequence>MFRHRSAKLAVTVQPADDFMPTPRAAQRAWWLQRAGEELVDDLMHLDVLSTGLVAGSDRPAIAGGWRDSDAHYAADELIIEGQQVMQDWEAPLMRAMAAQVAASGGDVLEIGFGMGISATYMQDMGIRSYTVLEANEDVAEAFAHWQSGFPDATTTLILGPWQETLPTLGLYDGIFFDTYPADEDEFMRYVVDDVTFAAHFFPHAAAHLRPGGVFSYYSNEIDSLSRRHQRRLLEHFSSFSVEVVRDLLPPEDCHYWWSNSMAVVRAVK</sequence>
<name>A0A1A9BA00_9ACTN</name>
<dbReference type="GO" id="GO:0032259">
    <property type="term" value="P:methylation"/>
    <property type="evidence" value="ECO:0007669"/>
    <property type="project" value="UniProtKB-KW"/>
</dbReference>
<keyword evidence="1" id="KW-0489">Methyltransferase</keyword>
<reference evidence="2" key="1">
    <citation type="submission" date="2016-06" db="EMBL/GenBank/DDBJ databases">
        <authorList>
            <person name="Varghese N."/>
            <person name="Submissions Spin"/>
        </authorList>
    </citation>
    <scope>NUCLEOTIDE SEQUENCE [LARGE SCALE GENOMIC DNA]</scope>
    <source>
        <strain evidence="2">DSM 45794</strain>
    </source>
</reference>
<dbReference type="GO" id="GO:0005737">
    <property type="term" value="C:cytoplasm"/>
    <property type="evidence" value="ECO:0007669"/>
    <property type="project" value="TreeGrafter"/>
</dbReference>
<dbReference type="Gene3D" id="3.40.50.150">
    <property type="entry name" value="Vaccinia Virus protein VP39"/>
    <property type="match status" value="1"/>
</dbReference>
<evidence type="ECO:0000313" key="2">
    <source>
        <dbReference type="Proteomes" id="UP000199558"/>
    </source>
</evidence>
<organism evidence="1 2">
    <name type="scientific">Micromonospora sediminicola</name>
    <dbReference type="NCBI Taxonomy" id="946078"/>
    <lineage>
        <taxon>Bacteria</taxon>
        <taxon>Bacillati</taxon>
        <taxon>Actinomycetota</taxon>
        <taxon>Actinomycetes</taxon>
        <taxon>Micromonosporales</taxon>
        <taxon>Micromonosporaceae</taxon>
        <taxon>Micromonospora</taxon>
    </lineage>
</organism>
<dbReference type="Proteomes" id="UP000199558">
    <property type="component" value="Unassembled WGS sequence"/>
</dbReference>
<dbReference type="PANTHER" id="PTHR32379">
    <property type="entry name" value="GUANIDINOACETATE N-METHYLTRANSFERASE"/>
    <property type="match status" value="1"/>
</dbReference>
<dbReference type="GO" id="GO:0030731">
    <property type="term" value="F:guanidinoacetate N-methyltransferase activity"/>
    <property type="evidence" value="ECO:0007669"/>
    <property type="project" value="TreeGrafter"/>
</dbReference>
<dbReference type="InterPro" id="IPR029063">
    <property type="entry name" value="SAM-dependent_MTases_sf"/>
</dbReference>
<protein>
    <submittedName>
        <fullName evidence="1">Guanidinoacetate N-methyltransferase</fullName>
    </submittedName>
</protein>
<dbReference type="AlphaFoldDB" id="A0A1A9BA00"/>
<dbReference type="OrthoDB" id="9804312at2"/>